<accession>A0A2A2HMU0</accession>
<organism evidence="1 2">
    <name type="scientific">Methanosarcina spelaei</name>
    <dbReference type="NCBI Taxonomy" id="1036679"/>
    <lineage>
        <taxon>Archaea</taxon>
        <taxon>Methanobacteriati</taxon>
        <taxon>Methanobacteriota</taxon>
        <taxon>Stenosarchaea group</taxon>
        <taxon>Methanomicrobia</taxon>
        <taxon>Methanosarcinales</taxon>
        <taxon>Methanosarcinaceae</taxon>
        <taxon>Methanosarcina</taxon>
    </lineage>
</organism>
<dbReference type="AlphaFoldDB" id="A0A2A2HMU0"/>
<protein>
    <submittedName>
        <fullName evidence="1">Uncharacterized protein</fullName>
    </submittedName>
</protein>
<evidence type="ECO:0000313" key="2">
    <source>
        <dbReference type="Proteomes" id="UP000218164"/>
    </source>
</evidence>
<comment type="caution">
    <text evidence="1">The sequence shown here is derived from an EMBL/GenBank/DDBJ whole genome shotgun (WGS) entry which is preliminary data.</text>
</comment>
<evidence type="ECO:0000313" key="1">
    <source>
        <dbReference type="EMBL" id="PAV10576.1"/>
    </source>
</evidence>
<sequence>MQKSLDFGTESSTSSVKSIVYSFAVYLEKEIQVNALTSAWIFCQAGNLLTVYKKDMRSHLSISGSSERHLLGLVQEEVWC</sequence>
<reference evidence="1 2" key="1">
    <citation type="journal article" date="2017" name="BMC Genomics">
        <title>Genomic analysis of methanogenic archaea reveals a shift towards energy conservation.</title>
        <authorList>
            <person name="Gilmore S.P."/>
            <person name="Henske J.K."/>
            <person name="Sexton J.A."/>
            <person name="Solomon K.V."/>
            <person name="Seppala S."/>
            <person name="Yoo J.I."/>
            <person name="Huyett L.M."/>
            <person name="Pressman A."/>
            <person name="Cogan J.Z."/>
            <person name="Kivenson V."/>
            <person name="Peng X."/>
            <person name="Tan Y."/>
            <person name="Valentine D.L."/>
            <person name="O'Malley M.A."/>
        </authorList>
    </citation>
    <scope>NUCLEOTIDE SEQUENCE [LARGE SCALE GENOMIC DNA]</scope>
    <source>
        <strain evidence="1 2">MC-15</strain>
    </source>
</reference>
<name>A0A2A2HMU0_9EURY</name>
<dbReference type="Proteomes" id="UP000218164">
    <property type="component" value="Unassembled WGS sequence"/>
</dbReference>
<keyword evidence="2" id="KW-1185">Reference proteome</keyword>
<dbReference type="EMBL" id="LMVP01000553">
    <property type="protein sequence ID" value="PAV10576.1"/>
    <property type="molecule type" value="Genomic_DNA"/>
</dbReference>
<proteinExistence type="predicted"/>
<gene>
    <name evidence="1" type="ORF">ASJ81_13110</name>
</gene>